<dbReference type="InterPro" id="IPR005883">
    <property type="entry name" value="PilM"/>
</dbReference>
<dbReference type="PANTHER" id="PTHR32432">
    <property type="entry name" value="CELL DIVISION PROTEIN FTSA-RELATED"/>
    <property type="match status" value="1"/>
</dbReference>
<organism evidence="2 3">
    <name type="scientific">Pegethrix bostrychoides GSE-TBD4-15B</name>
    <dbReference type="NCBI Taxonomy" id="2839662"/>
    <lineage>
        <taxon>Bacteria</taxon>
        <taxon>Bacillati</taxon>
        <taxon>Cyanobacteriota</taxon>
        <taxon>Cyanophyceae</taxon>
        <taxon>Oculatellales</taxon>
        <taxon>Oculatellaceae</taxon>
        <taxon>Pegethrix</taxon>
    </lineage>
</organism>
<dbReference type="SMART" id="SM00842">
    <property type="entry name" value="FtsA"/>
    <property type="match status" value="1"/>
</dbReference>
<accession>A0A951PH38</accession>
<dbReference type="InterPro" id="IPR050696">
    <property type="entry name" value="FtsA/MreB"/>
</dbReference>
<sequence length="374" mass="40766">MVSGLKNVFAKKTKGVGVELTPDRVNVSRLKKKGQGFQLVTLASAEVPEGIFQEGQIVDPGAMAEIIQAILTESKLKVKHAATAIPSGRDTVTRIIPVPAELDDRELREMVLNQEAGLYLPFPREEADVDYQKLGFFVDEDGIEKVQVLLVATRREVTDTYMETFRQAGLAVDVLEISSFSLIRTIRQQLRQFTPQEAAAIVDIQFENTEISIVVDGVPQFSRTVPIGTYQVQTALSRAMNLPPSRNTDLLQGMTIPIIPMDSMGTMPTNPTRGGVNPGTAAMLRVLGELADELRRSIDFYHNQGENMEVAQLLLAGPGGAIGQLDEFFSQRLALPASQVDPVAAMSLEVDQDLSPAQRAGLGVVLGLGLREAW</sequence>
<comment type="caution">
    <text evidence="2">The sequence shown here is derived from an EMBL/GenBank/DDBJ whole genome shotgun (WGS) entry which is preliminary data.</text>
</comment>
<dbReference type="Gene3D" id="3.30.420.40">
    <property type="match status" value="2"/>
</dbReference>
<protein>
    <submittedName>
        <fullName evidence="2">Type IV pilus assembly protein PilM</fullName>
    </submittedName>
</protein>
<dbReference type="NCBIfam" id="TIGR01175">
    <property type="entry name" value="pilM"/>
    <property type="match status" value="1"/>
</dbReference>
<feature type="domain" description="SHS2" evidence="1">
    <location>
        <begin position="8"/>
        <end position="186"/>
    </location>
</feature>
<dbReference type="Proteomes" id="UP000707356">
    <property type="component" value="Unassembled WGS sequence"/>
</dbReference>
<dbReference type="PANTHER" id="PTHR32432:SF3">
    <property type="entry name" value="ETHANOLAMINE UTILIZATION PROTEIN EUTJ"/>
    <property type="match status" value="1"/>
</dbReference>
<dbReference type="InterPro" id="IPR043129">
    <property type="entry name" value="ATPase_NBD"/>
</dbReference>
<dbReference type="Gene3D" id="3.30.1490.300">
    <property type="match status" value="1"/>
</dbReference>
<dbReference type="SUPFAM" id="SSF53067">
    <property type="entry name" value="Actin-like ATPase domain"/>
    <property type="match status" value="1"/>
</dbReference>
<dbReference type="EMBL" id="JAHHHV010000090">
    <property type="protein sequence ID" value="MBW4468504.1"/>
    <property type="molecule type" value="Genomic_DNA"/>
</dbReference>
<gene>
    <name evidence="2" type="primary">pilM</name>
    <name evidence="2" type="ORF">KME07_24015</name>
</gene>
<evidence type="ECO:0000313" key="2">
    <source>
        <dbReference type="EMBL" id="MBW4468504.1"/>
    </source>
</evidence>
<dbReference type="AlphaFoldDB" id="A0A951PH38"/>
<reference evidence="2" key="1">
    <citation type="submission" date="2021-05" db="EMBL/GenBank/DDBJ databases">
        <authorList>
            <person name="Pietrasiak N."/>
            <person name="Ward R."/>
            <person name="Stajich J.E."/>
            <person name="Kurbessoian T."/>
        </authorList>
    </citation>
    <scope>NUCLEOTIDE SEQUENCE</scope>
    <source>
        <strain evidence="2">GSE-TBD4-15B</strain>
    </source>
</reference>
<dbReference type="CDD" id="cd24049">
    <property type="entry name" value="ASKHA_NBD_PilM"/>
    <property type="match status" value="1"/>
</dbReference>
<evidence type="ECO:0000259" key="1">
    <source>
        <dbReference type="SMART" id="SM00842"/>
    </source>
</evidence>
<name>A0A951PH38_9CYAN</name>
<dbReference type="GO" id="GO:0051301">
    <property type="term" value="P:cell division"/>
    <property type="evidence" value="ECO:0007669"/>
    <property type="project" value="InterPro"/>
</dbReference>
<proteinExistence type="predicted"/>
<reference evidence="2" key="2">
    <citation type="journal article" date="2022" name="Microbiol. Resour. Announc.">
        <title>Metagenome Sequencing to Explore Phylogenomics of Terrestrial Cyanobacteria.</title>
        <authorList>
            <person name="Ward R.D."/>
            <person name="Stajich J.E."/>
            <person name="Johansen J.R."/>
            <person name="Huntemann M."/>
            <person name="Clum A."/>
            <person name="Foster B."/>
            <person name="Foster B."/>
            <person name="Roux S."/>
            <person name="Palaniappan K."/>
            <person name="Varghese N."/>
            <person name="Mukherjee S."/>
            <person name="Reddy T.B.K."/>
            <person name="Daum C."/>
            <person name="Copeland A."/>
            <person name="Chen I.A."/>
            <person name="Ivanova N.N."/>
            <person name="Kyrpides N.C."/>
            <person name="Shapiro N."/>
            <person name="Eloe-Fadrosh E.A."/>
            <person name="Pietrasiak N."/>
        </authorList>
    </citation>
    <scope>NUCLEOTIDE SEQUENCE</scope>
    <source>
        <strain evidence="2">GSE-TBD4-15B</strain>
    </source>
</reference>
<dbReference type="InterPro" id="IPR003494">
    <property type="entry name" value="SHS2_FtsA"/>
</dbReference>
<evidence type="ECO:0000313" key="3">
    <source>
        <dbReference type="Proteomes" id="UP000707356"/>
    </source>
</evidence>
<dbReference type="Pfam" id="PF11104">
    <property type="entry name" value="PilM_2"/>
    <property type="match status" value="1"/>
</dbReference>
<dbReference type="PIRSF" id="PIRSF019169">
    <property type="entry name" value="PilM"/>
    <property type="match status" value="1"/>
</dbReference>